<comment type="caution">
    <text evidence="10">The sequence shown here is derived from an EMBL/GenBank/DDBJ whole genome shotgun (WGS) entry which is preliminary data.</text>
</comment>
<dbReference type="InterPro" id="IPR003593">
    <property type="entry name" value="AAA+_ATPase"/>
</dbReference>
<dbReference type="InterPro" id="IPR015856">
    <property type="entry name" value="ABC_transpr_CbiO/EcfA_su"/>
</dbReference>
<dbReference type="EMBL" id="RCOS01000125">
    <property type="protein sequence ID" value="RSN73239.1"/>
    <property type="molecule type" value="Genomic_DNA"/>
</dbReference>
<evidence type="ECO:0000256" key="4">
    <source>
        <dbReference type="ARBA" id="ARBA00022741"/>
    </source>
</evidence>
<evidence type="ECO:0000313" key="10">
    <source>
        <dbReference type="EMBL" id="RSN73239.1"/>
    </source>
</evidence>
<comment type="subcellular location">
    <subcellularLocation>
        <location evidence="1">Cell membrane</location>
        <topology evidence="1">Peripheral membrane protein</topology>
    </subcellularLocation>
</comment>
<accession>A0A3R9X1S8</accession>
<dbReference type="SMART" id="SM00382">
    <property type="entry name" value="AAA"/>
    <property type="match status" value="1"/>
</dbReference>
<evidence type="ECO:0000256" key="7">
    <source>
        <dbReference type="ARBA" id="ARBA00023136"/>
    </source>
</evidence>
<dbReference type="GO" id="GO:0042626">
    <property type="term" value="F:ATPase-coupled transmembrane transporter activity"/>
    <property type="evidence" value="ECO:0007669"/>
    <property type="project" value="TreeGrafter"/>
</dbReference>
<evidence type="ECO:0000256" key="2">
    <source>
        <dbReference type="ARBA" id="ARBA00022448"/>
    </source>
</evidence>
<dbReference type="InterPro" id="IPR050095">
    <property type="entry name" value="ECF_ABC_transporter_ATP-bd"/>
</dbReference>
<dbReference type="InterPro" id="IPR027417">
    <property type="entry name" value="P-loop_NTPase"/>
</dbReference>
<dbReference type="PROSITE" id="PS00211">
    <property type="entry name" value="ABC_TRANSPORTER_1"/>
    <property type="match status" value="1"/>
</dbReference>
<evidence type="ECO:0000256" key="5">
    <source>
        <dbReference type="ARBA" id="ARBA00022840"/>
    </source>
</evidence>
<keyword evidence="4" id="KW-0547">Nucleotide-binding</keyword>
<dbReference type="PANTHER" id="PTHR43553">
    <property type="entry name" value="HEAVY METAL TRANSPORTER"/>
    <property type="match status" value="1"/>
</dbReference>
<dbReference type="Gene3D" id="3.40.50.300">
    <property type="entry name" value="P-loop containing nucleotide triphosphate hydrolases"/>
    <property type="match status" value="1"/>
</dbReference>
<keyword evidence="6" id="KW-1278">Translocase</keyword>
<dbReference type="Proteomes" id="UP000277582">
    <property type="component" value="Unassembled WGS sequence"/>
</dbReference>
<sequence length="252" mass="28610">MEMAIFDLIDVSYTYPNGRTALESVSLSVYEGEVLGVIGPNGAGKSTLLLIMSLLITPTSGEILFKGENFRRILEDESKIYDFRRRVQLVFQDPDVQLFSSTVKRDVEFGPMHLKSGKELERSVSSALRLMEIEHLADRHPYELSGGEKRRAAIASVLSIDPEVILMDEPTADLDIRGREILVELIQRMRRKKTFVISSQDADFILRTADRVILLNKKVMFSGDPEEALRFARGEMAPIEMDAMKWNLFKSH</sequence>
<evidence type="ECO:0000256" key="6">
    <source>
        <dbReference type="ARBA" id="ARBA00022967"/>
    </source>
</evidence>
<evidence type="ECO:0000256" key="1">
    <source>
        <dbReference type="ARBA" id="ARBA00004202"/>
    </source>
</evidence>
<dbReference type="InterPro" id="IPR017871">
    <property type="entry name" value="ABC_transporter-like_CS"/>
</dbReference>
<dbReference type="GO" id="GO:0043190">
    <property type="term" value="C:ATP-binding cassette (ABC) transporter complex"/>
    <property type="evidence" value="ECO:0007669"/>
    <property type="project" value="TreeGrafter"/>
</dbReference>
<dbReference type="InterPro" id="IPR003439">
    <property type="entry name" value="ABC_transporter-like_ATP-bd"/>
</dbReference>
<dbReference type="AlphaFoldDB" id="A0A3R9X1S8"/>
<keyword evidence="7" id="KW-0472">Membrane</keyword>
<dbReference type="GO" id="GO:0016887">
    <property type="term" value="F:ATP hydrolysis activity"/>
    <property type="evidence" value="ECO:0007669"/>
    <property type="project" value="InterPro"/>
</dbReference>
<evidence type="ECO:0000256" key="3">
    <source>
        <dbReference type="ARBA" id="ARBA00022475"/>
    </source>
</evidence>
<keyword evidence="11" id="KW-1185">Reference proteome</keyword>
<name>A0A3R9X1S8_9CREN</name>
<dbReference type="GO" id="GO:0005524">
    <property type="term" value="F:ATP binding"/>
    <property type="evidence" value="ECO:0007669"/>
    <property type="project" value="UniProtKB-KW"/>
</dbReference>
<dbReference type="SUPFAM" id="SSF52540">
    <property type="entry name" value="P-loop containing nucleoside triphosphate hydrolases"/>
    <property type="match status" value="1"/>
</dbReference>
<evidence type="ECO:0000256" key="8">
    <source>
        <dbReference type="ARBA" id="ARBA00025157"/>
    </source>
</evidence>
<evidence type="ECO:0000259" key="9">
    <source>
        <dbReference type="PROSITE" id="PS50893"/>
    </source>
</evidence>
<keyword evidence="2" id="KW-0813">Transport</keyword>
<feature type="domain" description="ABC transporter" evidence="9">
    <location>
        <begin position="6"/>
        <end position="241"/>
    </location>
</feature>
<proteinExistence type="predicted"/>
<dbReference type="PANTHER" id="PTHR43553:SF27">
    <property type="entry name" value="ENERGY-COUPLING FACTOR TRANSPORTER ATP-BINDING PROTEIN ECFA2"/>
    <property type="match status" value="1"/>
</dbReference>
<evidence type="ECO:0000313" key="11">
    <source>
        <dbReference type="Proteomes" id="UP000277582"/>
    </source>
</evidence>
<gene>
    <name evidence="10" type="ORF">D6D85_10970</name>
</gene>
<organism evidence="10 11">
    <name type="scientific">Candidatus Methanodesulfokora washburnensis</name>
    <dbReference type="NCBI Taxonomy" id="2478471"/>
    <lineage>
        <taxon>Archaea</taxon>
        <taxon>Thermoproteota</taxon>
        <taxon>Candidatus Korarchaeia</taxon>
        <taxon>Candidatus Korarchaeia incertae sedis</taxon>
        <taxon>Candidatus Methanodesulfokora</taxon>
    </lineage>
</organism>
<dbReference type="PROSITE" id="PS50893">
    <property type="entry name" value="ABC_TRANSPORTER_2"/>
    <property type="match status" value="1"/>
</dbReference>
<dbReference type="Pfam" id="PF00005">
    <property type="entry name" value="ABC_tran"/>
    <property type="match status" value="1"/>
</dbReference>
<comment type="function">
    <text evidence="8">Probably part of an ABC transporter complex. Responsible for energy coupling to the transport system.</text>
</comment>
<reference evidence="10 11" key="1">
    <citation type="submission" date="2018-10" db="EMBL/GenBank/DDBJ databases">
        <title>Co-occurring genomic capacity for anaerobic methane metabolism and dissimilatory sulfite reduction discovered in the Korarchaeota.</title>
        <authorList>
            <person name="Mckay L.J."/>
            <person name="Dlakic M."/>
            <person name="Fields M.W."/>
            <person name="Delmont T.O."/>
            <person name="Eren A.M."/>
            <person name="Jay Z.J."/>
            <person name="Klingelsmith K.B."/>
            <person name="Rusch D.B."/>
            <person name="Inskeep W.P."/>
        </authorList>
    </citation>
    <scope>NUCLEOTIDE SEQUENCE [LARGE SCALE GENOMIC DNA]</scope>
    <source>
        <strain evidence="10 11">MDKW</strain>
    </source>
</reference>
<keyword evidence="5 10" id="KW-0067">ATP-binding</keyword>
<dbReference type="CDD" id="cd03225">
    <property type="entry name" value="ABC_cobalt_CbiO_domain1"/>
    <property type="match status" value="1"/>
</dbReference>
<keyword evidence="3" id="KW-1003">Cell membrane</keyword>
<protein>
    <submittedName>
        <fullName evidence="10">ABC transporter ATP-binding protein</fullName>
    </submittedName>
</protein>